<accession>A0A975CL81</accession>
<dbReference type="AlphaFoldDB" id="A0A975CL81"/>
<dbReference type="Pfam" id="PF14376">
    <property type="entry name" value="Haem_bd"/>
    <property type="match status" value="1"/>
</dbReference>
<protein>
    <submittedName>
        <fullName evidence="2">Heme-binding domain-containing protein</fullName>
    </submittedName>
</protein>
<gene>
    <name evidence="2" type="ORF">J3359_14345</name>
</gene>
<dbReference type="RefSeq" id="WP_208077589.1">
    <property type="nucleotide sequence ID" value="NZ_CP071869.1"/>
</dbReference>
<evidence type="ECO:0000313" key="3">
    <source>
        <dbReference type="Proteomes" id="UP000663920"/>
    </source>
</evidence>
<feature type="domain" description="Haem-binding" evidence="1">
    <location>
        <begin position="12"/>
        <end position="147"/>
    </location>
</feature>
<evidence type="ECO:0000259" key="1">
    <source>
        <dbReference type="SMART" id="SM01235"/>
    </source>
</evidence>
<dbReference type="SMART" id="SM01235">
    <property type="entry name" value="Haem_bd"/>
    <property type="match status" value="1"/>
</dbReference>
<dbReference type="InterPro" id="IPR025992">
    <property type="entry name" value="Haem-bd"/>
</dbReference>
<organism evidence="2 3">
    <name type="scientific">Polaribacter cellanae</name>
    <dbReference type="NCBI Taxonomy" id="2818493"/>
    <lineage>
        <taxon>Bacteria</taxon>
        <taxon>Pseudomonadati</taxon>
        <taxon>Bacteroidota</taxon>
        <taxon>Flavobacteriia</taxon>
        <taxon>Flavobacteriales</taxon>
        <taxon>Flavobacteriaceae</taxon>
    </lineage>
</organism>
<keyword evidence="3" id="KW-1185">Reference proteome</keyword>
<proteinExistence type="predicted"/>
<evidence type="ECO:0000313" key="2">
    <source>
        <dbReference type="EMBL" id="QTE21981.1"/>
    </source>
</evidence>
<dbReference type="Proteomes" id="UP000663920">
    <property type="component" value="Chromosome"/>
</dbReference>
<sequence length="157" mass="18608">MKILKKVLLVLLVLFVIAQFFGPEKNDGDLASLEPFLMETYPPADVKEILKTTCFDCHSNKTIYPWYDKITPVNYWLADHIKDGKKHLNFSTWNEYSMKRKEHKMDELHEEVEEREMPLNSYTWTHANANLTQEQIDAVVAWGKRVQMEYKLKMQPE</sequence>
<reference evidence="2 3" key="1">
    <citation type="submission" date="2021-03" db="EMBL/GenBank/DDBJ databases">
        <title>Complete genome of Polaribacter_sp.SM13.</title>
        <authorList>
            <person name="Jeong S.W."/>
            <person name="Bae J.W."/>
        </authorList>
    </citation>
    <scope>NUCLEOTIDE SEQUENCE [LARGE SCALE GENOMIC DNA]</scope>
    <source>
        <strain evidence="2 3">SM13</strain>
    </source>
</reference>
<name>A0A975CL81_9FLAO</name>
<dbReference type="KEGG" id="pcea:J3359_14345"/>
<dbReference type="EMBL" id="CP071869">
    <property type="protein sequence ID" value="QTE21981.1"/>
    <property type="molecule type" value="Genomic_DNA"/>
</dbReference>